<reference evidence="10 11" key="2">
    <citation type="journal article" date="2023" name="Sci. Data">
        <title>Genome assembly of the Korean intertidal mud-creeper Batillaria attramentaria.</title>
        <authorList>
            <person name="Patra A.K."/>
            <person name="Ho P.T."/>
            <person name="Jun S."/>
            <person name="Lee S.J."/>
            <person name="Kim Y."/>
            <person name="Won Y.J."/>
        </authorList>
    </citation>
    <scope>NUCLEOTIDE SEQUENCE [LARGE SCALE GENOMIC DNA]</scope>
    <source>
        <strain evidence="10">Wonlab-2016</strain>
    </source>
</reference>
<dbReference type="AlphaFoldDB" id="A0ABD0KX31"/>
<dbReference type="Gene3D" id="3.40.720.10">
    <property type="entry name" value="Alkaline Phosphatase, subunit A"/>
    <property type="match status" value="2"/>
</dbReference>
<dbReference type="Proteomes" id="UP001519460">
    <property type="component" value="Unassembled WGS sequence"/>
</dbReference>
<reference evidence="10" key="3">
    <citation type="submission" date="2023-01" db="EMBL/GenBank/DDBJ databases">
        <authorList>
            <person name="Patra A."/>
        </authorList>
    </citation>
    <scope>NUCLEOTIDE SEQUENCE</scope>
    <source>
        <strain evidence="10">Wonlab-2016</strain>
        <tissue evidence="10">Foot muscle</tissue>
    </source>
</reference>
<accession>A0ABD0KX31</accession>
<keyword evidence="3" id="KW-0479">Metal-binding</keyword>
<dbReference type="PROSITE" id="PS00149">
    <property type="entry name" value="SULFATASE_2"/>
    <property type="match status" value="1"/>
</dbReference>
<evidence type="ECO:0000256" key="3">
    <source>
        <dbReference type="ARBA" id="ARBA00022723"/>
    </source>
</evidence>
<dbReference type="GO" id="GO:0008484">
    <property type="term" value="F:sulfuric ester hydrolase activity"/>
    <property type="evidence" value="ECO:0007669"/>
    <property type="project" value="UniProtKB-ARBA"/>
</dbReference>
<comment type="similarity">
    <text evidence="2">Belongs to the sulfatase family.</text>
</comment>
<organism evidence="10 11">
    <name type="scientific">Batillaria attramentaria</name>
    <dbReference type="NCBI Taxonomy" id="370345"/>
    <lineage>
        <taxon>Eukaryota</taxon>
        <taxon>Metazoa</taxon>
        <taxon>Spiralia</taxon>
        <taxon>Lophotrochozoa</taxon>
        <taxon>Mollusca</taxon>
        <taxon>Gastropoda</taxon>
        <taxon>Caenogastropoda</taxon>
        <taxon>Sorbeoconcha</taxon>
        <taxon>Cerithioidea</taxon>
        <taxon>Batillariidae</taxon>
        <taxon>Batillaria</taxon>
    </lineage>
</organism>
<sequence length="485" mass="53980">MRRTSFKQCLILFTFATAAIYGVVGDTKDIPAYPAAPSRQPNIVFVLADDYGYHDVGYHGSRIRTPTLDRLASEGVRLENYYVQPICTPTRSQLMSGRYQIHTGLQHSIIRPSQPNALPLDSPTLADKMREAGYATHAVGKWHLGFYKQEYLPTNRGFDSFYGYLTGSESQAVNIVKNHPPSKPLFLYLAYQSVHAPLQVPDAYMEPYQDIQNVRRRIYAGMVACMDEGVKNLTEALLDAELWDNTVFVFSTDNGGPVRNAANNWPLRGTKDTLWEGGVHGVGFVHSNFIKQKGVINRGLIHVSDWFPTLLGLAGASLSGVKPLDGFDQWATISEGKASPRTELLHNIDILFHPAGDTSYPGAFDTRVRAAIRSGDMKLITGDPGEGEWTPPPEKDNPLPPSTYSSYPFDPPFSTSPSADKNVWLFNITADPEERYDLSQQYPDVVKNLLQRLQYYSSTAVPPRFPPNDPNCDPAKHGGVWGPWI</sequence>
<keyword evidence="5" id="KW-0106">Calcium</keyword>
<dbReference type="InterPro" id="IPR000917">
    <property type="entry name" value="Sulfatase_N"/>
</dbReference>
<feature type="domain" description="Sulfatase N-terminal" evidence="8">
    <location>
        <begin position="41"/>
        <end position="171"/>
    </location>
</feature>
<evidence type="ECO:0000259" key="8">
    <source>
        <dbReference type="Pfam" id="PF00884"/>
    </source>
</evidence>
<dbReference type="SUPFAM" id="SSF53649">
    <property type="entry name" value="Alkaline phosphatase-like"/>
    <property type="match status" value="1"/>
</dbReference>
<dbReference type="Pfam" id="PF00884">
    <property type="entry name" value="Sulfatase"/>
    <property type="match status" value="2"/>
</dbReference>
<evidence type="ECO:0000256" key="5">
    <source>
        <dbReference type="ARBA" id="ARBA00022837"/>
    </source>
</evidence>
<reference evidence="10" key="1">
    <citation type="submission" date="2020-09" db="EMBL/GenBank/DDBJ databases">
        <authorList>
            <person name="Won Y."/>
        </authorList>
    </citation>
    <scope>NUCLEOTIDE SEQUENCE</scope>
    <source>
        <strain evidence="10">Wonlab-2016</strain>
        <tissue evidence="10">Foot muscle</tissue>
    </source>
</reference>
<evidence type="ECO:0000256" key="4">
    <source>
        <dbReference type="ARBA" id="ARBA00022801"/>
    </source>
</evidence>
<dbReference type="InterPro" id="IPR024607">
    <property type="entry name" value="Sulfatase_CS"/>
</dbReference>
<dbReference type="InterPro" id="IPR047115">
    <property type="entry name" value="ARSB"/>
</dbReference>
<dbReference type="InterPro" id="IPR017850">
    <property type="entry name" value="Alkaline_phosphatase_core_sf"/>
</dbReference>
<evidence type="ECO:0000313" key="11">
    <source>
        <dbReference type="Proteomes" id="UP001519460"/>
    </source>
</evidence>
<feature type="domain" description="Sulfatase N-terminal" evidence="8">
    <location>
        <begin position="172"/>
        <end position="316"/>
    </location>
</feature>
<evidence type="ECO:0000313" key="10">
    <source>
        <dbReference type="EMBL" id="KAK7491350.1"/>
    </source>
</evidence>
<feature type="region of interest" description="Disordered" evidence="7">
    <location>
        <begin position="379"/>
        <end position="411"/>
    </location>
</feature>
<gene>
    <name evidence="10" type="ORF">BaRGS_00017451</name>
    <name evidence="9" type="ORF">BaRGS_00019801</name>
</gene>
<dbReference type="EMBL" id="JACVVK020000116">
    <property type="protein sequence ID" value="KAK7491350.1"/>
    <property type="molecule type" value="Genomic_DNA"/>
</dbReference>
<keyword evidence="4" id="KW-0378">Hydrolase</keyword>
<name>A0ABD0KX31_9CAEN</name>
<dbReference type="PANTHER" id="PTHR10342">
    <property type="entry name" value="ARYLSULFATASE"/>
    <property type="match status" value="1"/>
</dbReference>
<comment type="caution">
    <text evidence="10">The sequence shown here is derived from an EMBL/GenBank/DDBJ whole genome shotgun (WGS) entry which is preliminary data.</text>
</comment>
<keyword evidence="6" id="KW-0325">Glycoprotein</keyword>
<dbReference type="PANTHER" id="PTHR10342:SF274">
    <property type="entry name" value="ARYLSULFATASE B"/>
    <property type="match status" value="1"/>
</dbReference>
<dbReference type="GO" id="GO:0046872">
    <property type="term" value="F:metal ion binding"/>
    <property type="evidence" value="ECO:0007669"/>
    <property type="project" value="UniProtKB-KW"/>
</dbReference>
<comment type="cofactor">
    <cofactor evidence="1">
        <name>Ca(2+)</name>
        <dbReference type="ChEBI" id="CHEBI:29108"/>
    </cofactor>
</comment>
<evidence type="ECO:0000256" key="7">
    <source>
        <dbReference type="SAM" id="MobiDB-lite"/>
    </source>
</evidence>
<protein>
    <recommendedName>
        <fullName evidence="8">Sulfatase N-terminal domain-containing protein</fullName>
    </recommendedName>
</protein>
<proteinExistence type="inferred from homology"/>
<dbReference type="Gene3D" id="3.30.1120.10">
    <property type="match status" value="1"/>
</dbReference>
<dbReference type="EMBL" id="JACVVK020000144">
    <property type="protein sequence ID" value="KAK7488997.1"/>
    <property type="molecule type" value="Genomic_DNA"/>
</dbReference>
<dbReference type="CDD" id="cd16029">
    <property type="entry name" value="4-S"/>
    <property type="match status" value="1"/>
</dbReference>
<evidence type="ECO:0000313" key="9">
    <source>
        <dbReference type="EMBL" id="KAK7488997.1"/>
    </source>
</evidence>
<evidence type="ECO:0000256" key="6">
    <source>
        <dbReference type="ARBA" id="ARBA00023180"/>
    </source>
</evidence>
<evidence type="ECO:0000256" key="1">
    <source>
        <dbReference type="ARBA" id="ARBA00001913"/>
    </source>
</evidence>
<evidence type="ECO:0000256" key="2">
    <source>
        <dbReference type="ARBA" id="ARBA00008779"/>
    </source>
</evidence>
<keyword evidence="11" id="KW-1185">Reference proteome</keyword>